<name>A0A8S2BC83_ARAAE</name>
<keyword evidence="2" id="KW-1185">Reference proteome</keyword>
<accession>A0A8S2BC83</accession>
<proteinExistence type="predicted"/>
<evidence type="ECO:0000313" key="1">
    <source>
        <dbReference type="EMBL" id="CAE6260371.1"/>
    </source>
</evidence>
<sequence>MAKILGRYELQQADDLKTLCLNIVDKDQHRDTLFFTAGIALESLRHGSKLVCLKIVERDRHRSSITLFFTAGDALESLQQGFKLVDLEEKNLNYLSHKELLEIIQCKIEETKSDNVSIDCLKSLEEQLKTALSITRARKAELTMEFVRSLQEKVSIFGFYSPSQAMLILESS</sequence>
<gene>
    <name evidence="1" type="ORF">AARE701A_LOCUS22417</name>
</gene>
<organism evidence="1 2">
    <name type="scientific">Arabidopsis arenosa</name>
    <name type="common">Sand rock-cress</name>
    <name type="synonym">Cardaminopsis arenosa</name>
    <dbReference type="NCBI Taxonomy" id="38785"/>
    <lineage>
        <taxon>Eukaryota</taxon>
        <taxon>Viridiplantae</taxon>
        <taxon>Streptophyta</taxon>
        <taxon>Embryophyta</taxon>
        <taxon>Tracheophyta</taxon>
        <taxon>Spermatophyta</taxon>
        <taxon>Magnoliopsida</taxon>
        <taxon>eudicotyledons</taxon>
        <taxon>Gunneridae</taxon>
        <taxon>Pentapetalae</taxon>
        <taxon>rosids</taxon>
        <taxon>malvids</taxon>
        <taxon>Brassicales</taxon>
        <taxon>Brassicaceae</taxon>
        <taxon>Camelineae</taxon>
        <taxon>Arabidopsis</taxon>
    </lineage>
</organism>
<evidence type="ECO:0000313" key="2">
    <source>
        <dbReference type="Proteomes" id="UP000682877"/>
    </source>
</evidence>
<protein>
    <submittedName>
        <fullName evidence="1">Uncharacterized protein</fullName>
    </submittedName>
</protein>
<dbReference type="EMBL" id="LR999458">
    <property type="protein sequence ID" value="CAE6260371.1"/>
    <property type="molecule type" value="Genomic_DNA"/>
</dbReference>
<dbReference type="Proteomes" id="UP000682877">
    <property type="component" value="Chromosome 8"/>
</dbReference>
<reference evidence="1" key="1">
    <citation type="submission" date="2021-01" db="EMBL/GenBank/DDBJ databases">
        <authorList>
            <person name="Bezrukov I."/>
        </authorList>
    </citation>
    <scope>NUCLEOTIDE SEQUENCE</scope>
</reference>
<dbReference type="AlphaFoldDB" id="A0A8S2BC83"/>